<evidence type="ECO:0000256" key="1">
    <source>
        <dbReference type="ARBA" id="ARBA00004651"/>
    </source>
</evidence>
<feature type="transmembrane region" description="Helical" evidence="7">
    <location>
        <begin position="140"/>
        <end position="160"/>
    </location>
</feature>
<dbReference type="PANTHER" id="PTHR43744">
    <property type="entry name" value="ABC TRANSPORTER PERMEASE PROTEIN MG189-RELATED-RELATED"/>
    <property type="match status" value="1"/>
</dbReference>
<evidence type="ECO:0000256" key="5">
    <source>
        <dbReference type="ARBA" id="ARBA00022989"/>
    </source>
</evidence>
<dbReference type="SUPFAM" id="SSF161098">
    <property type="entry name" value="MetI-like"/>
    <property type="match status" value="1"/>
</dbReference>
<dbReference type="InterPro" id="IPR000515">
    <property type="entry name" value="MetI-like"/>
</dbReference>
<accession>G5IJ73</accession>
<keyword evidence="6 7" id="KW-0472">Membrane</keyword>
<dbReference type="PATRIC" id="fig|742737.3.peg.3530"/>
<evidence type="ECO:0000256" key="2">
    <source>
        <dbReference type="ARBA" id="ARBA00022448"/>
    </source>
</evidence>
<evidence type="ECO:0000256" key="6">
    <source>
        <dbReference type="ARBA" id="ARBA00023136"/>
    </source>
</evidence>
<dbReference type="InterPro" id="IPR035906">
    <property type="entry name" value="MetI-like_sf"/>
</dbReference>
<evidence type="ECO:0000313" key="9">
    <source>
        <dbReference type="EMBL" id="EHI58493.1"/>
    </source>
</evidence>
<evidence type="ECO:0000256" key="7">
    <source>
        <dbReference type="RuleBase" id="RU363032"/>
    </source>
</evidence>
<feature type="transmembrane region" description="Helical" evidence="7">
    <location>
        <begin position="196"/>
        <end position="220"/>
    </location>
</feature>
<comment type="subcellular location">
    <subcellularLocation>
        <location evidence="1 7">Cell membrane</location>
        <topology evidence="1 7">Multi-pass membrane protein</topology>
    </subcellularLocation>
</comment>
<dbReference type="PROSITE" id="PS50928">
    <property type="entry name" value="ABC_TM1"/>
    <property type="match status" value="1"/>
</dbReference>
<name>G5IJ73_9FIRM</name>
<evidence type="ECO:0000259" key="8">
    <source>
        <dbReference type="PROSITE" id="PS50928"/>
    </source>
</evidence>
<dbReference type="RefSeq" id="WP_006781542.1">
    <property type="nucleotide sequence ID" value="NZ_CP040506.1"/>
</dbReference>
<proteinExistence type="inferred from homology"/>
<evidence type="ECO:0000256" key="3">
    <source>
        <dbReference type="ARBA" id="ARBA00022475"/>
    </source>
</evidence>
<dbReference type="OrthoDB" id="42677at2"/>
<dbReference type="Gene3D" id="1.10.3720.10">
    <property type="entry name" value="MetI-like"/>
    <property type="match status" value="1"/>
</dbReference>
<reference evidence="9 10" key="1">
    <citation type="submission" date="2011-08" db="EMBL/GenBank/DDBJ databases">
        <title>The Genome Sequence of Clostridium hathewayi WAL-18680.</title>
        <authorList>
            <consortium name="The Broad Institute Genome Sequencing Platform"/>
            <person name="Earl A."/>
            <person name="Ward D."/>
            <person name="Feldgarden M."/>
            <person name="Gevers D."/>
            <person name="Finegold S.M."/>
            <person name="Summanen P.H."/>
            <person name="Molitoris D.R."/>
            <person name="Song M."/>
            <person name="Daigneault M."/>
            <person name="Allen-Vercoe E."/>
            <person name="Young S.K."/>
            <person name="Zeng Q."/>
            <person name="Gargeya S."/>
            <person name="Fitzgerald M."/>
            <person name="Haas B."/>
            <person name="Abouelleil A."/>
            <person name="Alvarado L."/>
            <person name="Arachchi H.M."/>
            <person name="Berlin A."/>
            <person name="Brown A."/>
            <person name="Chapman S.B."/>
            <person name="Chen Z."/>
            <person name="Dunbar C."/>
            <person name="Freedman E."/>
            <person name="Gearin G."/>
            <person name="Gellesch M."/>
            <person name="Goldberg J."/>
            <person name="Griggs A."/>
            <person name="Gujja S."/>
            <person name="Heiman D."/>
            <person name="Howarth C."/>
            <person name="Larson L."/>
            <person name="Lui A."/>
            <person name="MacDonald P.J.P."/>
            <person name="Montmayeur A."/>
            <person name="Murphy C."/>
            <person name="Neiman D."/>
            <person name="Pearson M."/>
            <person name="Priest M."/>
            <person name="Roberts A."/>
            <person name="Saif S."/>
            <person name="Shea T."/>
            <person name="Shenoy N."/>
            <person name="Sisk P."/>
            <person name="Stolte C."/>
            <person name="Sykes S."/>
            <person name="Wortman J."/>
            <person name="Nusbaum C."/>
            <person name="Birren B."/>
        </authorList>
    </citation>
    <scope>NUCLEOTIDE SEQUENCE [LARGE SCALE GENOMIC DNA]</scope>
    <source>
        <strain evidence="9 10">WAL-18680</strain>
    </source>
</reference>
<dbReference type="GO" id="GO:0005886">
    <property type="term" value="C:plasma membrane"/>
    <property type="evidence" value="ECO:0007669"/>
    <property type="project" value="UniProtKB-SubCell"/>
</dbReference>
<dbReference type="Proteomes" id="UP000005384">
    <property type="component" value="Unassembled WGS sequence"/>
</dbReference>
<dbReference type="GO" id="GO:0055085">
    <property type="term" value="P:transmembrane transport"/>
    <property type="evidence" value="ECO:0007669"/>
    <property type="project" value="InterPro"/>
</dbReference>
<evidence type="ECO:0000313" key="10">
    <source>
        <dbReference type="Proteomes" id="UP000005384"/>
    </source>
</evidence>
<comment type="caution">
    <text evidence="9">The sequence shown here is derived from an EMBL/GenBank/DDBJ whole genome shotgun (WGS) entry which is preliminary data.</text>
</comment>
<feature type="transmembrane region" description="Helical" evidence="7">
    <location>
        <begin position="76"/>
        <end position="95"/>
    </location>
</feature>
<sequence length="278" mass="30786">MKLKKITPVQMIMYLVLALLAFVFVYPFLWMLSASFKTQSEFFASGLNLIPESFKFDNFVRAWNNANFAVYFRNSIIVTLSVVAIVLMATSLAGYVLGRYAFPGKKLIMGIFLASTTIPLVFTIIPVYELLKNIGLSQNLLGLILAESGGGHVIFLMLFSSYYQTIPKEMEEAATIDGAGFFQTYVKVMFPLAKPIMVTVVIMQFIWTWNSFLLPLIVTLNNPKIRTLAVGLYALRGENVVDWTGIAAGASIAIVPVVIIFIALQKYFVDGIAGAVKS</sequence>
<keyword evidence="3" id="KW-1003">Cell membrane</keyword>
<feature type="domain" description="ABC transmembrane type-1" evidence="8">
    <location>
        <begin position="72"/>
        <end position="264"/>
    </location>
</feature>
<dbReference type="EMBL" id="ADLN01000097">
    <property type="protein sequence ID" value="EHI58493.1"/>
    <property type="molecule type" value="Genomic_DNA"/>
</dbReference>
<dbReference type="AlphaFoldDB" id="G5IJ73"/>
<feature type="transmembrane region" description="Helical" evidence="7">
    <location>
        <begin position="240"/>
        <end position="264"/>
    </location>
</feature>
<feature type="transmembrane region" description="Helical" evidence="7">
    <location>
        <begin position="107"/>
        <end position="128"/>
    </location>
</feature>
<evidence type="ECO:0000256" key="4">
    <source>
        <dbReference type="ARBA" id="ARBA00022692"/>
    </source>
</evidence>
<comment type="similarity">
    <text evidence="7">Belongs to the binding-protein-dependent transport system permease family.</text>
</comment>
<keyword evidence="2 7" id="KW-0813">Transport</keyword>
<dbReference type="Pfam" id="PF00528">
    <property type="entry name" value="BPD_transp_1"/>
    <property type="match status" value="1"/>
</dbReference>
<dbReference type="CDD" id="cd06261">
    <property type="entry name" value="TM_PBP2"/>
    <property type="match status" value="1"/>
</dbReference>
<keyword evidence="4 7" id="KW-0812">Transmembrane</keyword>
<dbReference type="HOGENOM" id="CLU_016047_1_2_9"/>
<keyword evidence="5 7" id="KW-1133">Transmembrane helix</keyword>
<protein>
    <recommendedName>
        <fullName evidence="8">ABC transmembrane type-1 domain-containing protein</fullName>
    </recommendedName>
</protein>
<keyword evidence="10" id="KW-1185">Reference proteome</keyword>
<gene>
    <name evidence="9" type="ORF">HMPREF9473_03551</name>
</gene>
<feature type="transmembrane region" description="Helical" evidence="7">
    <location>
        <begin position="12"/>
        <end position="32"/>
    </location>
</feature>
<organism evidence="9 10">
    <name type="scientific">Hungatella hathewayi WAL-18680</name>
    <dbReference type="NCBI Taxonomy" id="742737"/>
    <lineage>
        <taxon>Bacteria</taxon>
        <taxon>Bacillati</taxon>
        <taxon>Bacillota</taxon>
        <taxon>Clostridia</taxon>
        <taxon>Lachnospirales</taxon>
        <taxon>Lachnospiraceae</taxon>
        <taxon>Hungatella</taxon>
    </lineage>
</organism>
<dbReference type="PANTHER" id="PTHR43744:SF8">
    <property type="entry name" value="SN-GLYCEROL-3-PHOSPHATE TRANSPORT SYSTEM PERMEASE PROTEIN UGPE"/>
    <property type="match status" value="1"/>
</dbReference>